<keyword evidence="1" id="KW-0175">Coiled coil</keyword>
<feature type="coiled-coil region" evidence="1">
    <location>
        <begin position="486"/>
        <end position="520"/>
    </location>
</feature>
<feature type="region of interest" description="Disordered" evidence="2">
    <location>
        <begin position="1"/>
        <end position="337"/>
    </location>
</feature>
<reference evidence="3" key="1">
    <citation type="submission" date="2021-01" db="EMBL/GenBank/DDBJ databases">
        <authorList>
            <person name="Corre E."/>
            <person name="Pelletier E."/>
            <person name="Niang G."/>
            <person name="Scheremetjew M."/>
            <person name="Finn R."/>
            <person name="Kale V."/>
            <person name="Holt S."/>
            <person name="Cochrane G."/>
            <person name="Meng A."/>
            <person name="Brown T."/>
            <person name="Cohen L."/>
        </authorList>
    </citation>
    <scope>NUCLEOTIDE SEQUENCE</scope>
    <source>
        <strain evidence="3">CCCM811</strain>
    </source>
</reference>
<feature type="compositionally biased region" description="Basic and acidic residues" evidence="2">
    <location>
        <begin position="10"/>
        <end position="22"/>
    </location>
</feature>
<protein>
    <submittedName>
        <fullName evidence="3">Uncharacterized protein</fullName>
    </submittedName>
</protein>
<feature type="coiled-coil region" evidence="1">
    <location>
        <begin position="751"/>
        <end position="820"/>
    </location>
</feature>
<evidence type="ECO:0000313" key="3">
    <source>
        <dbReference type="EMBL" id="CAE0684525.1"/>
    </source>
</evidence>
<proteinExistence type="predicted"/>
<feature type="coiled-coil region" evidence="1">
    <location>
        <begin position="849"/>
        <end position="890"/>
    </location>
</feature>
<feature type="compositionally biased region" description="Basic and acidic residues" evidence="2">
    <location>
        <begin position="222"/>
        <end position="240"/>
    </location>
</feature>
<feature type="compositionally biased region" description="Basic and acidic residues" evidence="2">
    <location>
        <begin position="54"/>
        <end position="64"/>
    </location>
</feature>
<feature type="coiled-coil region" evidence="1">
    <location>
        <begin position="575"/>
        <end position="715"/>
    </location>
</feature>
<evidence type="ECO:0000256" key="2">
    <source>
        <dbReference type="SAM" id="MobiDB-lite"/>
    </source>
</evidence>
<organism evidence="3">
    <name type="scientific">Lotharella globosa</name>
    <dbReference type="NCBI Taxonomy" id="91324"/>
    <lineage>
        <taxon>Eukaryota</taxon>
        <taxon>Sar</taxon>
        <taxon>Rhizaria</taxon>
        <taxon>Cercozoa</taxon>
        <taxon>Chlorarachniophyceae</taxon>
        <taxon>Lotharella</taxon>
    </lineage>
</organism>
<sequence length="922" mass="102940">MESDIQGYDFQRKPEEKLKNEETLGLGGEEGTKEMQGVHHSPCAYASMGVGSDTRSELVEERGMHTSTGSLGPMQATGKHRHFQLDDEWDESAAVQQRIPDPTKPRAQIRINHGVMAPTESERKKGFWVSSETEKKGQEIGVVGARASKENGQENGALHSLASENEGHGRGATPGKKGQGGTVESMEKGQGSTVESMKKGQGGVLGPPQIKKHKDRVPIPSETKKEEHKDGVMSESEKKGLKGVLIPSATEKKGEEEGGVGPRVPEKIIWGNGAVGSPVSENKGQAKQKPQETGVVGHPVLRKREQRGGVVGVGQEDGTGARSERKTSGPDGGIVPCPEQIGQEGVVAAPEVSDQDRQEGDAANFGTDKVDMERLLAEKDILIAKLREDFKNHSKQTDDDVDAHPRELAAEDLQEDFCAEHTLIIASLEAEVTRLTAAHSREIRRKDNEHKLVLSKTRSELELALANSDGTHEDDAFNLRSKQLEIDRLKAESKRRLDQLESLSKEKEMAKMAVKEESETIIQGLRRTIDERSERLRKRDLMIAKLKLESATRVSELKDKIAFLTNQACITEKLSQRTEQTKADRKRRMEEMEDELESNAEKIDALEQQLVDSQAYLEEHERTVKSLRLSSDAVRKSLRELESKSRLQRESLTDKLESLEEKNQNLQDSISESRTSKVAMERTMKAKLRKLGSELQGSRIIVEGLRQRIDDLEEELGKGKGCKEKLDIRISFLEKALRKARSVGEGQAARGKQLEKVLMQLRQENEKLKSKIRVLEEQVGSARHSSSKWKASVASLEEALRKSKRHSKELNMKLERYRETVNAKGAIEGKYQKELEIHKQRILSLSESQGRHQRKSQDMEREFERLNARIVELETTMRNVEQQRADAVSKLGFARRLLAFGQTQKYLAAPSGPGDTVGGDDF</sequence>
<dbReference type="SUPFAM" id="SSF57997">
    <property type="entry name" value="Tropomyosin"/>
    <property type="match status" value="1"/>
</dbReference>
<dbReference type="AlphaFoldDB" id="A0A7S3ZIT8"/>
<name>A0A7S3ZIT8_9EUKA</name>
<evidence type="ECO:0000256" key="1">
    <source>
        <dbReference type="SAM" id="Coils"/>
    </source>
</evidence>
<accession>A0A7S3ZIT8</accession>
<dbReference type="EMBL" id="HBIV01052940">
    <property type="protein sequence ID" value="CAE0684525.1"/>
    <property type="molecule type" value="Transcribed_RNA"/>
</dbReference>
<gene>
    <name evidence="3" type="ORF">LGLO00237_LOCUS36313</name>
</gene>